<sequence>MTPLSMTPASATTTTQHPHWRQECALHTDLVSSELLPRGSSLQSLHCRHVVRITGWDGLAFLGKYASLFVLNTLRCR</sequence>
<keyword evidence="2" id="KW-1185">Reference proteome</keyword>
<evidence type="ECO:0000313" key="2">
    <source>
        <dbReference type="Proteomes" id="UP000073492"/>
    </source>
</evidence>
<organism evidence="1 2">
    <name type="scientific">Pseudocercospora musae</name>
    <dbReference type="NCBI Taxonomy" id="113226"/>
    <lineage>
        <taxon>Eukaryota</taxon>
        <taxon>Fungi</taxon>
        <taxon>Dikarya</taxon>
        <taxon>Ascomycota</taxon>
        <taxon>Pezizomycotina</taxon>
        <taxon>Dothideomycetes</taxon>
        <taxon>Dothideomycetidae</taxon>
        <taxon>Mycosphaerellales</taxon>
        <taxon>Mycosphaerellaceae</taxon>
        <taxon>Pseudocercospora</taxon>
    </lineage>
</organism>
<name>A0A139IA40_9PEZI</name>
<gene>
    <name evidence="1" type="ORF">AC579_227</name>
</gene>
<proteinExistence type="predicted"/>
<comment type="caution">
    <text evidence="1">The sequence shown here is derived from an EMBL/GenBank/DDBJ whole genome shotgun (WGS) entry which is preliminary data.</text>
</comment>
<dbReference type="AlphaFoldDB" id="A0A139IA40"/>
<dbReference type="EMBL" id="LFZO01000203">
    <property type="protein sequence ID" value="KXT11402.1"/>
    <property type="molecule type" value="Genomic_DNA"/>
</dbReference>
<dbReference type="Proteomes" id="UP000073492">
    <property type="component" value="Unassembled WGS sequence"/>
</dbReference>
<protein>
    <submittedName>
        <fullName evidence="1">Uncharacterized protein</fullName>
    </submittedName>
</protein>
<evidence type="ECO:0000313" key="1">
    <source>
        <dbReference type="EMBL" id="KXT11402.1"/>
    </source>
</evidence>
<accession>A0A139IA40</accession>
<reference evidence="1 2" key="1">
    <citation type="submission" date="2015-07" db="EMBL/GenBank/DDBJ databases">
        <title>Comparative genomics of the Sigatoka disease complex on banana suggests a link between parallel evolutionary changes in Pseudocercospora fijiensis and Pseudocercospora eumusae and increased virulence on the banana host.</title>
        <authorList>
            <person name="Chang T.-C."/>
            <person name="Salvucci A."/>
            <person name="Crous P.W."/>
            <person name="Stergiopoulos I."/>
        </authorList>
    </citation>
    <scope>NUCLEOTIDE SEQUENCE [LARGE SCALE GENOMIC DNA]</scope>
    <source>
        <strain evidence="1 2">CBS 116634</strain>
    </source>
</reference>